<dbReference type="InterPro" id="IPR025110">
    <property type="entry name" value="AMP-bd_C"/>
</dbReference>
<evidence type="ECO:0000313" key="6">
    <source>
        <dbReference type="EMBL" id="AEV98676.1"/>
    </source>
</evidence>
<dbReference type="Gene3D" id="2.30.38.10">
    <property type="entry name" value="Luciferase, Domain 3"/>
    <property type="match status" value="2"/>
</dbReference>
<dbReference type="Gene3D" id="3.40.50.12780">
    <property type="entry name" value="N-terminal domain of ligase-like"/>
    <property type="match status" value="3"/>
</dbReference>
<dbReference type="Pfam" id="PF13193">
    <property type="entry name" value="AMP-binding_C"/>
    <property type="match status" value="3"/>
</dbReference>
<dbReference type="InterPro" id="IPR020845">
    <property type="entry name" value="AMP-binding_CS"/>
</dbReference>
<feature type="domain" description="Carrier" evidence="5">
    <location>
        <begin position="1037"/>
        <end position="1114"/>
    </location>
</feature>
<dbReference type="InterPro" id="IPR023213">
    <property type="entry name" value="CAT-like_dom_sf"/>
</dbReference>
<dbReference type="FunFam" id="3.40.50.12780:FF:000012">
    <property type="entry name" value="Non-ribosomal peptide synthetase"/>
    <property type="match status" value="4"/>
</dbReference>
<dbReference type="Gene3D" id="3.40.50.980">
    <property type="match status" value="4"/>
</dbReference>
<evidence type="ECO:0000313" key="7">
    <source>
        <dbReference type="Proteomes" id="UP000005438"/>
    </source>
</evidence>
<reference evidence="6 7" key="1">
    <citation type="submission" date="2011-12" db="EMBL/GenBank/DDBJ databases">
        <title>The complete genome of Niastella koreensis GR20-10.</title>
        <authorList>
            <consortium name="US DOE Joint Genome Institute (JGI-PGF)"/>
            <person name="Lucas S."/>
            <person name="Han J."/>
            <person name="Lapidus A."/>
            <person name="Bruce D."/>
            <person name="Goodwin L."/>
            <person name="Pitluck S."/>
            <person name="Peters L."/>
            <person name="Kyrpides N."/>
            <person name="Mavromatis K."/>
            <person name="Ivanova N."/>
            <person name="Mikhailova N."/>
            <person name="Davenport K."/>
            <person name="Saunders E."/>
            <person name="Detter J.C."/>
            <person name="Tapia R."/>
            <person name="Han C."/>
            <person name="Land M."/>
            <person name="Hauser L."/>
            <person name="Markowitz V."/>
            <person name="Cheng J.-F."/>
            <person name="Hugenholtz P."/>
            <person name="Woyke T."/>
            <person name="Wu D."/>
            <person name="Tindall B."/>
            <person name="Pomrenke H."/>
            <person name="Brambilla E."/>
            <person name="Klenk H.-P."/>
            <person name="Eisen J.A."/>
        </authorList>
    </citation>
    <scope>NUCLEOTIDE SEQUENCE [LARGE SCALE GENOMIC DNA]</scope>
    <source>
        <strain evidence="7">DSM 17620 / KACC 11465 / NBRC 106392 / GR20-10</strain>
    </source>
</reference>
<dbReference type="GO" id="GO:0031177">
    <property type="term" value="F:phosphopantetheine binding"/>
    <property type="evidence" value="ECO:0007669"/>
    <property type="project" value="InterPro"/>
</dbReference>
<feature type="domain" description="Carrier" evidence="5">
    <location>
        <begin position="5227"/>
        <end position="5304"/>
    </location>
</feature>
<evidence type="ECO:0000259" key="5">
    <source>
        <dbReference type="PROSITE" id="PS50075"/>
    </source>
</evidence>
<evidence type="ECO:0000256" key="1">
    <source>
        <dbReference type="ARBA" id="ARBA00001957"/>
    </source>
</evidence>
<proteinExistence type="inferred from homology"/>
<evidence type="ECO:0000256" key="2">
    <source>
        <dbReference type="ARBA" id="ARBA00006432"/>
    </source>
</evidence>
<dbReference type="CDD" id="cd19531">
    <property type="entry name" value="LCL_NRPS-like"/>
    <property type="match status" value="5"/>
</dbReference>
<dbReference type="InterPro" id="IPR006162">
    <property type="entry name" value="Ppantetheine_attach_site"/>
</dbReference>
<dbReference type="InterPro" id="IPR009081">
    <property type="entry name" value="PP-bd_ACP"/>
</dbReference>
<dbReference type="SUPFAM" id="SSF56801">
    <property type="entry name" value="Acetyl-CoA synthetase-like"/>
    <property type="match status" value="5"/>
</dbReference>
<dbReference type="GO" id="GO:0008881">
    <property type="term" value="F:glutamate racemase activity"/>
    <property type="evidence" value="ECO:0007669"/>
    <property type="project" value="UniProtKB-EC"/>
</dbReference>
<dbReference type="FunFam" id="1.10.1200.10:FF:000005">
    <property type="entry name" value="Nonribosomal peptide synthetase 1"/>
    <property type="match status" value="4"/>
</dbReference>
<dbReference type="OrthoDB" id="9765680at2"/>
<sequence length="5321" mass="595599">MSTQEIIALLKQLNVVPVAEGEQLKLTGDTGSLSQELIATIQDGRQELLSFLKENANRMKYASIERVGMNTYYEVSEAQKRIWLLCQRQGGNTAYNIVTGLYLKGVIDPGLMDQALKIVVAKHESLRTVFREVDFVPRQFITDEMAPGTKVEYFQGTPLTKEYLREKYQMLFKTAFDLENGPLLRMDLLQVSPGEAALFLTIHHIISDGWSIALLLQEILSYYGGLSRGETPVVQPMTIQYKDYVAWLSQRTNGTLNGRAAQFWAKEYRETVSPLNLPADFPRPGVKNFEGGICRFYWQPAMYDRIRRFCKEQQVTLFNFFRTTLSVLLYKLSGQQDIIIGTPVSVRNHYELEEQLGLYVNTLPLRSSINDTESFPDCLKRTSLNSKQAFEFQEYALDKIIEQAAVQSAAGRDALFDVLMVVQNNPSMHPGAASDLVVEDIGNYLSDSGRFDLDNVTAKFDLSFNFSGDTGNRFYLEIEYATGLYRKDTIERIYNAYRHVIYQVLDNAGETINNLQAVSPEEREQLLYSFNDTAVAYPREKTVTDLFTEQAALTPDRTALIAGDNRLTYDRLNRLANQAARYLTAHYNISTDDLVAVQLDRSEWQVICLLGVLKAGGAYVPIGPDYPQDRIDYMLADSRCKAVMDAAALKQLQEVFSSYDDTNLPPVAGSTNLIYVMYTSGSTGRPKGCMLEHRNIVSRLCWMWGQYGFNSNDIILQKTSFTFDVSILELFLPLCFGATTVLCPKEDAGSPERLLALIQSQNITCVHFVPSMLNSFLGYGLAPGALRQGMRSVTKAMASGEALAAGTVERWYAQLNIPLHNLYGPTESAIEASACTVHRGDHLIPIGRPIWNTQLYILGAGDQPTPTGVTGEICIGGEGLARGYLNNPTLTAEKFVPNPFRNGERIYRTGDIGYWQADGAVVYTGRKDDQVKVRGFRIEPAEIEHALQQYKNISDAVVMARTGNDGGQELVAYVVSGPALDITDLKRFLAKRLPAYMLPAWYVKLDALPLNASGKTDKRSLPAPDGVALAGGAAYIAPRNNTEAKLVYIWSTVLGINENRISVTDSFFSLGGHSLKATRLASLIYRHFEVKFILKELFTYDTLEQQAKLIQESAKAAFTSILPVAAATSYALSAAQRRLWILSQLESANVAYNIHGTCLFTGELNPGALELAFNKLISRHEMLRTVFREDEHGNVRQYIDPEIAFAIAYTDLRGREEELPLLLTREGSHLFDLSTGPLLRVAIYQLADDKSIFSLLMHHIISDGWSMGVLIKELQHVYNGNAALPPLRIQYKDYAHWQAQQLSGKVLDQHRAYWLQQFAGELSVLELPADKARPAVKSFTGGKKSRLLHTALSTGLKQLVKQHEATLFMGLLAAVNALLYRYTAQTDLIIGTPVAGREHVDLEDQIGFYVNTLALRARFSGSDSFESFVASIREHTLQAYTHQAYPFDVLVNELNVARDLSRHPLFDVMVVLHNETADYADIWNSAAGSSKMEAYNEQLPVTSRFDWQFDFTETADTINVELTYNTDIYNESRITRLLEHFENLLASIVSAPATPIDQLQYLTAEEQQQLIYSFNDTAIAYPAEKTVIELFTQQAALTPAKTALVYGDARLTYDMLHRLSNRVGHYLREQYNIGADDLVAVQLERSEWQVICLLGVLKAGGAYVPIDPTYPQERIDYILADSNCKTVLDAAALHQLKDLLFNYDDTNLTPVGRSSNLMYVIYTSGSTGRPKGCMLEHRGVVNRLNWMWHHYGFNSDDIILQKTSFTFDVSVWELFLPLCFGASEVLCPPQDVASPEKLLSLISAEHITCLHFVPSMLNSFLSYGFEADALRNDMSPVTKVMASGEALTTATVERWYEQLQIPLHNLYGPTEASIDVTAYETSRGDQFIPIGRPIWNTQLYVLGAGGQLSPIGVQGEIGIGGDGLARGYLNNAALTAEKFVPHPFRKGEKIYLTGDLGYWQLDGTIVYTGRKDHQVKIRGYRIETGEIEHVLQQYSHINNAVVVARNGYDGEKELIAYVVSDAALDMAKLKNYLGKTLPQYMIPAHFVQLDAMPLNASGKTDRKSLPAPEGLQMGTGTDYVAPRNALEQQLARVWSELLGTDQAKIGVHANFFNLGGHSLKATRLVSQLYREFEVKLQLKDIFSHPVLQEQAQLLADSVTTTFAQIPLAAGQSSYVLSSSQRRLWVLSQFETGNIAYNIPGAYVFEGQLDRQALELSFSSLIDRHEILRTVFREDEHGEVRQFILPSMDFRVYYLDLRGNKDHLPFLLKQDHSVSFYLENGPLMRATLYQLQDNKWVFSFVMHHIISDGWSIGVLISDLLHVYNSAVKQEDITLPSLRIQYKDYAHWQQQQLSGKIQEEHRAYWLQQFAGELPVMDLPGTKIRPAVKTYAGSITRKTFDAQLCSELKQLTREQDATLFMALLAAVKTLLFKYTGHEDIIIGTPVANRDHADMEPQIGLYANTLALRSRFNSEFSYVQLLSLIRTQTLEAYTHAVYPFDTLVEELQVARDLSRNALFEIEVVLQNANENGRIQKTLTGLTISDYEELKENTSRFDLVFDFMETDNGLDVVVNYNTDIYPRSLVDQLLKHLEQLLAAIVASPSLPIYQLNYLSSQERHQLLVTFNNSETSFPANSTIISQFEQQVQTNPNSLAVSYGATKLSYRELDERSNQLAHYLKANYNMGPNELIGIMLNRSEKLIIAILGILKSGAAYVPIDPVYPAKRKAFILNDTAAKLLITETDYIFDLEYYSGPMLAIDIQLEEMDTPVSSPGNSIGENDLAYVIYTSGSTGTPKGVMIEHGSIYNNIFALINAYEIKTGERHLQLASSAFDASIAEIFMALCIGSSLYIPEEEKKKDPLMLVQYLIENCIDQAVIPPPYLKVIPVENIRPLKKMISAGEAAILEKAIAFSRSGGLFFNGYGPTESSICAAIFNMNKEAAITIDSVPIGRPIANTRIYILDKYDALLPLNIPGEICIAGRGLARGYLNQPSLTNDKFTADPFRKGEKIYRTGDFGYWQADGTIVYSGRKDDQVKVRGYRIELSEIERALELHEHINTAVVIVHTDEAGDQQLVAYITGSDELNAGGIRNWLNAMLPAYMIPDRFIQPEKLSLNASGKVDRRALPLPGALDMNSGKEYIAPRNQIESKLAQIWSEVLSIDIEKIGIQDDFFELGGHSLKAARLANQLHKKFSVKVELQDLFSHSILENQASLLSTMVTTEFSQIPQAPVQDGYVLSSSQRRLWVLSQFKSGNVAYNVPGACVFDGPLNRPALEQALNSLISRHEILRTVFRENEQGNVLQFILPETDFKIAYFDIRGKEYELPGLLTGAFSHAFDLSAGPLLAAGVYQLADEKWVVSFVMHHIISDGWSMGVLIKELQHVYNGDAALPPLRIQYKDYAHWQAQQLSGKIQEEHRAYWLQQFAGELPVMDLPGTKIRPAVKTYAGSITRKTFDAQLCSELKQLTREQDATLFMALLAAVKTLLFKYTGHEDIIIGTPVANRDHADIEPQIGLYANTLALRSRFNSEFSYVQLLSLIRTQTLEAYTHAVYPFDTLVEELQVARDLSRNALFEIEVVLQNANENGRIQKTLTGLTISDYEELKENTSRFDLVFDFMETDNGLDVVVNYNTDIYPRSLVDQLLKHLEQLLAAIVASPSLPIYQLNYLSSQEKHQLLVTFNNSETSFPANSTIISQFEQQVQTNPNSLAVSYGATKLSYRELDERSNQLAHYLKANYNMGPNELIGIMLNRSEKLIIAILGILKSGAAYVPIDPVYPAKRKAFILNDTAAKLLITETDYIFDLEYYSGPMLAIDIQLEEMDTPVSSPGNSIGENDLAYVIYTSGSTGTPKGVMIEHGAINNTIFALRSAYEAKEGERHLQFASASFDASIAEIFVALCAGASLYIQEEEKKKDPLKLVQYIAENDIDIATLPPAYLKVIPVESIRPLKRMVSAGEAALLDKAISYSKSGTFYNGYGPTEAGICAAVFHLNREPSITIDSVPIGRPIANARIYIIDKYNSLVPVNVPGEICIGGHGLARGYLNQPSLTNDKFTPNPFREGEKIYRTGDLGYWQADGTIAYVGRKDDQVKVHGHRIELKEIERVLQQHENIDAAVVIIHPGRNGDQQLTAYITGVNELDPGSIRTWLEAMLPAYMIPDRFIPLAAMPLNTSGKIDKSALPLPGDLGRGSNKEYIAPRNDNEYRLAEIWSEVLSIDIEKIGIQDDFFELGGHSLRAARLANQLHKKFSVKVELQDLFSHSILENQASLLSTMVTTEFSQIPQAPVQDGYVLSSSQRRLWVLSQFKSGNVAYNVPGACVFDGPLNRPALEQALNSLISRHEILRTVFRENEQGNVLQFILPETDFKIAYFDIRGKEYELPGLLTGAFSHAFDLSAGPLLAAGVYQLADEKWVVSFVMHHIISDGWSMGVLIKELQHVYNGDAALPPLRIQYKDYAHWQAQQLSGKVLEEHRAYWLQQFAGELPVLELPADKARPAVKSFTGGKKSRLLHTALSTGLKQLVKQHEATLFMGLLAAVNALLYRYTAQTDLIIGTPVAGREHVDLEEQIGFYVNTLALRARFSGNDSFESFVASIREHTLQAYTHQAYPFDVLVNELNVARDLSRHPLFDVMVVLHNETADYADIWNSAAGSSKMEAYNEQLPVTSRFDWQFDFTETADTINVELTYNTDIYNESRITRLLEHFENLLASIVSAPATPIDQLQYLTAEEQQQLIYSFNDTAIAYPAEKTVIELFTQQAALTPAKTALVYGDARLTYDMLHRLSNRVGHYLREQYNIGADDLVAVQLERSEWQVICLLGVLKAGGAYVPIDPTYPQERIDYILADSNCKTVLDAAALHQLKDLLFNYDDTNLTPVGRSSNLMYVIYTSGSTGRPKGCMLEHRGVVNRLNWMWHHYGFNSDDIILQKTSFTFDVSVWELFLPLCFGASEVLCPPQDVASPEKLLSLISAEHITCLHFVPSMLNSFLSYGFEADALRNGMSPVTKVMASGEALTTATVERWYEQLQIPLHNLYGPTEASIDVTAYETSRGDQFIPIGRPIWNTQLYVLGAGGQLSPIGVQGEIGIGGDGLARGYLNNAALTAEKFVPHPFRKGEKIYLTGDLGYWQLDGTIVYTGRKDHQVKIRGYRIETGEIEHVLHQYSHINNAVVVARNGHDGEKELIAYVVSDAALDMAKLKNYLGKTLPQYMIPAHFVQLDAMPLNASGKTDRKSLPAPEGLQMSTGTDYVAPRNDIEQQLVQLWSEVLGINKEKIGVKDNFFDLGAHSLKAVKLISRINATFLVRINIQNIFTEPTIENLCLQIEFFLNQNRQEKNKSELVQIDI</sequence>
<dbReference type="Gene3D" id="3.30.559.30">
    <property type="entry name" value="Nonribosomal peptide synthetase, condensation domain"/>
    <property type="match status" value="5"/>
</dbReference>
<dbReference type="Pfam" id="PF00501">
    <property type="entry name" value="AMP-binding"/>
    <property type="match status" value="5"/>
</dbReference>
<dbReference type="InterPro" id="IPR001242">
    <property type="entry name" value="Condensation_dom"/>
</dbReference>
<dbReference type="Gene3D" id="3.30.300.30">
    <property type="match status" value="5"/>
</dbReference>
<dbReference type="InterPro" id="IPR036736">
    <property type="entry name" value="ACP-like_sf"/>
</dbReference>
<evidence type="ECO:0000256" key="4">
    <source>
        <dbReference type="ARBA" id="ARBA00022553"/>
    </source>
</evidence>
<keyword evidence="6" id="KW-0413">Isomerase</keyword>
<dbReference type="GO" id="GO:0044550">
    <property type="term" value="P:secondary metabolite biosynthetic process"/>
    <property type="evidence" value="ECO:0007669"/>
    <property type="project" value="UniProtKB-ARBA"/>
</dbReference>
<protein>
    <submittedName>
        <fullName evidence="6">Amino acid adenylation domain protein</fullName>
        <ecNumber evidence="6">5.1.1.3</ecNumber>
    </submittedName>
</protein>
<dbReference type="eggNOG" id="COG1020">
    <property type="taxonomic scope" value="Bacteria"/>
</dbReference>
<dbReference type="Gene3D" id="3.30.559.10">
    <property type="entry name" value="Chloramphenicol acetyltransferase-like domain"/>
    <property type="match status" value="5"/>
</dbReference>
<name>G8TKK2_NIAKG</name>
<dbReference type="PROSITE" id="PS50075">
    <property type="entry name" value="CARRIER"/>
    <property type="match status" value="5"/>
</dbReference>
<dbReference type="FunFam" id="3.40.50.980:FF:000002">
    <property type="entry name" value="Enterobactin synthetase component F"/>
    <property type="match status" value="2"/>
</dbReference>
<keyword evidence="3" id="KW-0596">Phosphopantetheine</keyword>
<dbReference type="SUPFAM" id="SSF52777">
    <property type="entry name" value="CoA-dependent acyltransferases"/>
    <property type="match status" value="10"/>
</dbReference>
<dbReference type="Proteomes" id="UP000005438">
    <property type="component" value="Chromosome"/>
</dbReference>
<organism evidence="6 7">
    <name type="scientific">Niastella koreensis (strain DSM 17620 / KACC 11465 / NBRC 106392 / GR20-10)</name>
    <dbReference type="NCBI Taxonomy" id="700598"/>
    <lineage>
        <taxon>Bacteria</taxon>
        <taxon>Pseudomonadati</taxon>
        <taxon>Bacteroidota</taxon>
        <taxon>Chitinophagia</taxon>
        <taxon>Chitinophagales</taxon>
        <taxon>Chitinophagaceae</taxon>
        <taxon>Niastella</taxon>
    </lineage>
</organism>
<dbReference type="InterPro" id="IPR000873">
    <property type="entry name" value="AMP-dep_synth/lig_dom"/>
</dbReference>
<dbReference type="InterPro" id="IPR020806">
    <property type="entry name" value="PKS_PP-bd"/>
</dbReference>
<keyword evidence="4" id="KW-0597">Phosphoprotein</keyword>
<dbReference type="SUPFAM" id="SSF47336">
    <property type="entry name" value="ACP-like"/>
    <property type="match status" value="5"/>
</dbReference>
<feature type="domain" description="Carrier" evidence="5">
    <location>
        <begin position="2081"/>
        <end position="2158"/>
    </location>
</feature>
<dbReference type="Gene3D" id="1.10.1200.10">
    <property type="entry name" value="ACP-like"/>
    <property type="match status" value="5"/>
</dbReference>
<gene>
    <name evidence="6" type="ordered locus">Niako_2332</name>
</gene>
<dbReference type="KEGG" id="nko:Niako_2332"/>
<dbReference type="PROSITE" id="PS00012">
    <property type="entry name" value="PHOSPHOPANTETHEINE"/>
    <property type="match status" value="4"/>
</dbReference>
<dbReference type="NCBIfam" id="NF003417">
    <property type="entry name" value="PRK04813.1"/>
    <property type="match status" value="5"/>
</dbReference>
<dbReference type="NCBIfam" id="NF004282">
    <property type="entry name" value="PRK05691.1"/>
    <property type="match status" value="5"/>
</dbReference>
<dbReference type="HOGENOM" id="CLU_222916_0_0_10"/>
<dbReference type="EC" id="5.1.1.3" evidence="6"/>
<dbReference type="InterPro" id="IPR010071">
    <property type="entry name" value="AA_adenyl_dom"/>
</dbReference>
<dbReference type="EMBL" id="CP003178">
    <property type="protein sequence ID" value="AEV98676.1"/>
    <property type="molecule type" value="Genomic_DNA"/>
</dbReference>
<feature type="domain" description="Carrier" evidence="5">
    <location>
        <begin position="4183"/>
        <end position="4260"/>
    </location>
</feature>
<feature type="domain" description="Carrier" evidence="5">
    <location>
        <begin position="3135"/>
        <end position="3212"/>
    </location>
</feature>
<dbReference type="PROSITE" id="PS00455">
    <property type="entry name" value="AMP_BINDING"/>
    <property type="match status" value="5"/>
</dbReference>
<dbReference type="CDD" id="cd05930">
    <property type="entry name" value="A_NRPS"/>
    <property type="match status" value="5"/>
</dbReference>
<dbReference type="PANTHER" id="PTHR45527:SF14">
    <property type="entry name" value="PLIPASTATIN SYNTHASE SUBUNIT B"/>
    <property type="match status" value="1"/>
</dbReference>
<accession>G8TKK2</accession>
<dbReference type="InterPro" id="IPR045851">
    <property type="entry name" value="AMP-bd_C_sf"/>
</dbReference>
<dbReference type="FunFam" id="3.30.300.30:FF:000010">
    <property type="entry name" value="Enterobactin synthetase component F"/>
    <property type="match status" value="3"/>
</dbReference>
<dbReference type="GO" id="GO:0005829">
    <property type="term" value="C:cytosol"/>
    <property type="evidence" value="ECO:0007669"/>
    <property type="project" value="TreeGrafter"/>
</dbReference>
<dbReference type="Pfam" id="PF00668">
    <property type="entry name" value="Condensation"/>
    <property type="match status" value="5"/>
</dbReference>
<dbReference type="PATRIC" id="fig|700598.3.peg.2401"/>
<dbReference type="InterPro" id="IPR042099">
    <property type="entry name" value="ANL_N_sf"/>
</dbReference>
<dbReference type="NCBIfam" id="TIGR01733">
    <property type="entry name" value="AA-adenyl-dom"/>
    <property type="match status" value="5"/>
</dbReference>
<comment type="similarity">
    <text evidence="2">Belongs to the ATP-dependent AMP-binding enzyme family.</text>
</comment>
<dbReference type="GO" id="GO:0043041">
    <property type="term" value="P:amino acid activation for nonribosomal peptide biosynthetic process"/>
    <property type="evidence" value="ECO:0007669"/>
    <property type="project" value="TreeGrafter"/>
</dbReference>
<dbReference type="FunFam" id="3.40.50.980:FF:000001">
    <property type="entry name" value="Non-ribosomal peptide synthetase"/>
    <property type="match status" value="4"/>
</dbReference>
<dbReference type="RefSeq" id="WP_014218590.1">
    <property type="nucleotide sequence ID" value="NC_016609.1"/>
</dbReference>
<comment type="cofactor">
    <cofactor evidence="1">
        <name>pantetheine 4'-phosphate</name>
        <dbReference type="ChEBI" id="CHEBI:47942"/>
    </cofactor>
</comment>
<dbReference type="STRING" id="700598.Niako_2332"/>
<dbReference type="SMART" id="SM00823">
    <property type="entry name" value="PKS_PP"/>
    <property type="match status" value="4"/>
</dbReference>
<dbReference type="PANTHER" id="PTHR45527">
    <property type="entry name" value="NONRIBOSOMAL PEPTIDE SYNTHETASE"/>
    <property type="match status" value="1"/>
</dbReference>
<evidence type="ECO:0000256" key="3">
    <source>
        <dbReference type="ARBA" id="ARBA00022450"/>
    </source>
</evidence>
<dbReference type="Pfam" id="PF00550">
    <property type="entry name" value="PP-binding"/>
    <property type="match status" value="5"/>
</dbReference>